<dbReference type="InterPro" id="IPR007789">
    <property type="entry name" value="DUF688"/>
</dbReference>
<evidence type="ECO:0000313" key="2">
    <source>
        <dbReference type="EMBL" id="KAK4268892.1"/>
    </source>
</evidence>
<keyword evidence="3" id="KW-1185">Reference proteome</keyword>
<sequence length="227" mass="25275">MDSQAEQRTTTTIPVLPLILSSPSSVSAPPSPEPSGTIHSTIAAVPFRWEQEPGKPKHSNAIVSFSDSSLTTTTDSSPKSLELPPRLLAVENPPHGLGSSSRFRSPSLRIGSGRYGSFRAERCRLPVGVVIRSRRWVEFGVKRLWFGSWIAKKREVSGGSYVFQSFAAHHRETSDVDAIGGTRKNRVKATHSGLWVVRRIWEGVKQMGEWRSRRVKKDEYALSLRLQ</sequence>
<feature type="compositionally biased region" description="Low complexity" evidence="1">
    <location>
        <begin position="64"/>
        <end position="77"/>
    </location>
</feature>
<feature type="region of interest" description="Disordered" evidence="1">
    <location>
        <begin position="1"/>
        <end position="40"/>
    </location>
</feature>
<name>A0AAE1JHR4_9FABA</name>
<dbReference type="Pfam" id="PF05097">
    <property type="entry name" value="DUF688"/>
    <property type="match status" value="1"/>
</dbReference>
<dbReference type="AlphaFoldDB" id="A0AAE1JHR4"/>
<evidence type="ECO:0000313" key="3">
    <source>
        <dbReference type="Proteomes" id="UP001293593"/>
    </source>
</evidence>
<gene>
    <name evidence="2" type="ORF">QN277_022120</name>
</gene>
<dbReference type="PANTHER" id="PTHR34371">
    <property type="entry name" value="OS01G0551000 PROTEIN"/>
    <property type="match status" value="1"/>
</dbReference>
<reference evidence="2" key="1">
    <citation type="submission" date="2023-10" db="EMBL/GenBank/DDBJ databases">
        <title>Chromosome-level genome of the transformable northern wattle, Acacia crassicarpa.</title>
        <authorList>
            <person name="Massaro I."/>
            <person name="Sinha N.R."/>
            <person name="Poethig S."/>
            <person name="Leichty A.R."/>
        </authorList>
    </citation>
    <scope>NUCLEOTIDE SEQUENCE</scope>
    <source>
        <strain evidence="2">Acra3RX</strain>
        <tissue evidence="2">Leaf</tissue>
    </source>
</reference>
<comment type="caution">
    <text evidence="2">The sequence shown here is derived from an EMBL/GenBank/DDBJ whole genome shotgun (WGS) entry which is preliminary data.</text>
</comment>
<dbReference type="Proteomes" id="UP001293593">
    <property type="component" value="Unassembled WGS sequence"/>
</dbReference>
<protein>
    <submittedName>
        <fullName evidence="2">Uncharacterized protein</fullName>
    </submittedName>
</protein>
<feature type="compositionally biased region" description="Low complexity" evidence="1">
    <location>
        <begin position="9"/>
        <end position="28"/>
    </location>
</feature>
<proteinExistence type="predicted"/>
<feature type="region of interest" description="Disordered" evidence="1">
    <location>
        <begin position="52"/>
        <end position="104"/>
    </location>
</feature>
<dbReference type="PANTHER" id="PTHR34371:SF2">
    <property type="entry name" value="DUF688 FAMILY PROTEIN"/>
    <property type="match status" value="1"/>
</dbReference>
<accession>A0AAE1JHR4</accession>
<dbReference type="EMBL" id="JAWXYG010000006">
    <property type="protein sequence ID" value="KAK4268892.1"/>
    <property type="molecule type" value="Genomic_DNA"/>
</dbReference>
<organism evidence="2 3">
    <name type="scientific">Acacia crassicarpa</name>
    <name type="common">northern wattle</name>
    <dbReference type="NCBI Taxonomy" id="499986"/>
    <lineage>
        <taxon>Eukaryota</taxon>
        <taxon>Viridiplantae</taxon>
        <taxon>Streptophyta</taxon>
        <taxon>Embryophyta</taxon>
        <taxon>Tracheophyta</taxon>
        <taxon>Spermatophyta</taxon>
        <taxon>Magnoliopsida</taxon>
        <taxon>eudicotyledons</taxon>
        <taxon>Gunneridae</taxon>
        <taxon>Pentapetalae</taxon>
        <taxon>rosids</taxon>
        <taxon>fabids</taxon>
        <taxon>Fabales</taxon>
        <taxon>Fabaceae</taxon>
        <taxon>Caesalpinioideae</taxon>
        <taxon>mimosoid clade</taxon>
        <taxon>Acacieae</taxon>
        <taxon>Acacia</taxon>
    </lineage>
</organism>
<evidence type="ECO:0000256" key="1">
    <source>
        <dbReference type="SAM" id="MobiDB-lite"/>
    </source>
</evidence>